<dbReference type="InterPro" id="IPR015943">
    <property type="entry name" value="WD40/YVTN_repeat-like_dom_sf"/>
</dbReference>
<evidence type="ECO:0000256" key="2">
    <source>
        <dbReference type="ARBA" id="ARBA00007306"/>
    </source>
</evidence>
<evidence type="ECO:0000256" key="8">
    <source>
        <dbReference type="ARBA" id="ARBA00023242"/>
    </source>
</evidence>
<evidence type="ECO:0000313" key="12">
    <source>
        <dbReference type="EMBL" id="CAD7704159.1"/>
    </source>
</evidence>
<dbReference type="GO" id="GO:0006334">
    <property type="term" value="P:nucleosome assembly"/>
    <property type="evidence" value="ECO:0007669"/>
    <property type="project" value="TreeGrafter"/>
</dbReference>
<keyword evidence="5" id="KW-0227">DNA damage</keyword>
<keyword evidence="6" id="KW-0156">Chromatin regulator</keyword>
<sequence>MVKAGTLQVAWHDGRPVNSIDFHRFGCLATGGGDNCIRLWKVQQTADGIPAVKLMGELHQHASPVNCVRFSPNGEKLASAGDKGELLIWKATAKDNHDDSRKSKLWKPSAVLRGHLDDIFDIAWSSDSTALASASVEHIMIVWDVDQAKVKARLDGHKHYIQGVAWDPANQFLVSQSGDRTCRVYGRPPLLKQTKASAAKTAGHWMQERLLYKRPSAGMNNEDGQACNTFLFHDDTLPSLFRRLAWSPEGSFLVLPAGVHNESSRTMHTAYIYGRGKWSMPAGQLLGLQEPFSAIRFCPIFFKRNEGSKQSQDRAFPCGFAQPYKLVFAAAAEHSVAIYSTEEAEPVCVLDSIHHAEITDLAWSPDGQYLAVSSRDGNCSIAAFEDGELGTPNPQENMPPVENWCTGPVQSQLTVSKKRGVKRSADQGADSHSVDRQSGANATHPRFKTRLGKPTSSQEGQKAHCDLPVHKKAVESAELISAATAQGEGSHKLNGQGWDPMAGDTGQHEGFIMGGSALQLCGAVHADFEVSTSRTELLSAAGQGIQVTAPVRNSHKPEGARGGVMPAVMCVGKVQREKCLVSGLNYEQIDTIGAQDASSEPKVGELKNATSPPPTQTSPMQLTTHESLGRCCNGGPSSSSLSHTAANSQLHPDCLTAPVNHIRTIAEFDSGGEAWLSCHSYGEEAHRVSEAPEGARVRIMPAPLLYGDQEKWHREPETGRGPLCYGHSSAGPDVAPTISFGGQGALLGIPGAAKLMTEAAVCAESLFPDSYLGTSEHHIAREEIPFVALMTKGSAYSAWANNQNRKASRNPDMQCEGKTHHREPKGDAAAGGMQVPWPLSPIQLTTQESLGSLGHSTDGQVLSDGKSSNPAIARLPQTSSGTAARAQSAAADVPGGAALQDPLLAIAGAEAGLAHPAEGDGCHVNLQHIVKGATDERQAKGKYGRQNDGLRAFSPWTTDFESRATTNGWSCRTPMPFGFEASPRKPPVNNTSSPGPVRKLDFGECFSDDSISSGSEITTRLHANAEKAKASL</sequence>
<dbReference type="PROSITE" id="PS50082">
    <property type="entry name" value="WD_REPEATS_2"/>
    <property type="match status" value="3"/>
</dbReference>
<dbReference type="InterPro" id="IPR045145">
    <property type="entry name" value="PTHR15271"/>
</dbReference>
<evidence type="ECO:0000256" key="9">
    <source>
        <dbReference type="PROSITE-ProRule" id="PRU00221"/>
    </source>
</evidence>
<feature type="region of interest" description="Disordered" evidence="10">
    <location>
        <begin position="852"/>
        <end position="888"/>
    </location>
</feature>
<dbReference type="GO" id="GO:0005634">
    <property type="term" value="C:nucleus"/>
    <property type="evidence" value="ECO:0007669"/>
    <property type="project" value="UniProtKB-SubCell"/>
</dbReference>
<keyword evidence="13" id="KW-1185">Reference proteome</keyword>
<feature type="region of interest" description="Disordered" evidence="10">
    <location>
        <begin position="596"/>
        <end position="621"/>
    </location>
</feature>
<dbReference type="GO" id="GO:0033186">
    <property type="term" value="C:CAF-1 complex"/>
    <property type="evidence" value="ECO:0007669"/>
    <property type="project" value="TreeGrafter"/>
</dbReference>
<evidence type="ECO:0000256" key="7">
    <source>
        <dbReference type="ARBA" id="ARBA00023204"/>
    </source>
</evidence>
<evidence type="ECO:0000256" key="4">
    <source>
        <dbReference type="ARBA" id="ARBA00022737"/>
    </source>
</evidence>
<dbReference type="OrthoDB" id="71227at2759"/>
<keyword evidence="8" id="KW-0539">Nucleus</keyword>
<proteinExistence type="inferred from homology"/>
<comment type="caution">
    <text evidence="12">The sequence shown here is derived from an EMBL/GenBank/DDBJ whole genome shotgun (WGS) entry which is preliminary data.</text>
</comment>
<keyword evidence="4" id="KW-0677">Repeat</keyword>
<comment type="subcellular location">
    <subcellularLocation>
        <location evidence="1">Nucleus</location>
    </subcellularLocation>
</comment>
<dbReference type="GO" id="GO:0006335">
    <property type="term" value="P:DNA replication-dependent chromatin assembly"/>
    <property type="evidence" value="ECO:0007669"/>
    <property type="project" value="InterPro"/>
</dbReference>
<dbReference type="SUPFAM" id="SSF50978">
    <property type="entry name" value="WD40 repeat-like"/>
    <property type="match status" value="1"/>
</dbReference>
<feature type="domain" description="CAF1B/HIR1 beta-propeller" evidence="11">
    <location>
        <begin position="5"/>
        <end position="389"/>
    </location>
</feature>
<evidence type="ECO:0000313" key="13">
    <source>
        <dbReference type="Proteomes" id="UP000708148"/>
    </source>
</evidence>
<evidence type="ECO:0000256" key="5">
    <source>
        <dbReference type="ARBA" id="ARBA00022763"/>
    </source>
</evidence>
<dbReference type="GO" id="GO:0006281">
    <property type="term" value="P:DNA repair"/>
    <property type="evidence" value="ECO:0007669"/>
    <property type="project" value="UniProtKB-KW"/>
</dbReference>
<evidence type="ECO:0000256" key="10">
    <source>
        <dbReference type="SAM" id="MobiDB-lite"/>
    </source>
</evidence>
<evidence type="ECO:0000256" key="6">
    <source>
        <dbReference type="ARBA" id="ARBA00022853"/>
    </source>
</evidence>
<feature type="region of interest" description="Disordered" evidence="10">
    <location>
        <begin position="978"/>
        <end position="997"/>
    </location>
</feature>
<keyword evidence="3 9" id="KW-0853">WD repeat</keyword>
<evidence type="ECO:0000259" key="11">
    <source>
        <dbReference type="Pfam" id="PF24105"/>
    </source>
</evidence>
<feature type="region of interest" description="Disordered" evidence="10">
    <location>
        <begin position="414"/>
        <end position="463"/>
    </location>
</feature>
<dbReference type="InterPro" id="IPR036322">
    <property type="entry name" value="WD40_repeat_dom_sf"/>
</dbReference>
<accession>A0A8S1J8Y6</accession>
<feature type="repeat" description="WD" evidence="9">
    <location>
        <begin position="112"/>
        <end position="153"/>
    </location>
</feature>
<protein>
    <recommendedName>
        <fullName evidence="11">CAF1B/HIR1 beta-propeller domain-containing protein</fullName>
    </recommendedName>
</protein>
<feature type="compositionally biased region" description="Polar residues" evidence="10">
    <location>
        <begin position="852"/>
        <end position="870"/>
    </location>
</feature>
<feature type="repeat" description="WD" evidence="9">
    <location>
        <begin position="154"/>
        <end position="185"/>
    </location>
</feature>
<dbReference type="InterPro" id="IPR055410">
    <property type="entry name" value="Beta-prop_CAF1B_HIR1"/>
</dbReference>
<gene>
    <name evidence="12" type="ORF">OSTQU699_LOCUS9516</name>
</gene>
<feature type="region of interest" description="Disordered" evidence="10">
    <location>
        <begin position="805"/>
        <end position="830"/>
    </location>
</feature>
<feature type="repeat" description="WD" evidence="9">
    <location>
        <begin position="58"/>
        <end position="90"/>
    </location>
</feature>
<comment type="similarity">
    <text evidence="2">Belongs to the WD repeat HIR1 family.</text>
</comment>
<organism evidence="12 13">
    <name type="scientific">Ostreobium quekettii</name>
    <dbReference type="NCBI Taxonomy" id="121088"/>
    <lineage>
        <taxon>Eukaryota</taxon>
        <taxon>Viridiplantae</taxon>
        <taxon>Chlorophyta</taxon>
        <taxon>core chlorophytes</taxon>
        <taxon>Ulvophyceae</taxon>
        <taxon>TCBD clade</taxon>
        <taxon>Bryopsidales</taxon>
        <taxon>Ostreobineae</taxon>
        <taxon>Ostreobiaceae</taxon>
        <taxon>Ostreobium</taxon>
    </lineage>
</organism>
<dbReference type="Gene3D" id="2.130.10.10">
    <property type="entry name" value="YVTN repeat-like/Quinoprotein amine dehydrogenase"/>
    <property type="match status" value="2"/>
</dbReference>
<name>A0A8S1J8Y6_9CHLO</name>
<feature type="compositionally biased region" description="Low complexity" evidence="10">
    <location>
        <begin position="877"/>
        <end position="888"/>
    </location>
</feature>
<evidence type="ECO:0000256" key="3">
    <source>
        <dbReference type="ARBA" id="ARBA00022574"/>
    </source>
</evidence>
<dbReference type="PROSITE" id="PS50294">
    <property type="entry name" value="WD_REPEATS_REGION"/>
    <property type="match status" value="2"/>
</dbReference>
<evidence type="ECO:0000256" key="1">
    <source>
        <dbReference type="ARBA" id="ARBA00004123"/>
    </source>
</evidence>
<dbReference type="Pfam" id="PF24105">
    <property type="entry name" value="Beta-prop_CAF1B_HIR1"/>
    <property type="match status" value="1"/>
</dbReference>
<reference evidence="12" key="1">
    <citation type="submission" date="2020-12" db="EMBL/GenBank/DDBJ databases">
        <authorList>
            <person name="Iha C."/>
        </authorList>
    </citation>
    <scope>NUCLEOTIDE SEQUENCE</scope>
</reference>
<dbReference type="SMART" id="SM00320">
    <property type="entry name" value="WD40"/>
    <property type="match status" value="5"/>
</dbReference>
<dbReference type="PANTHER" id="PTHR15271">
    <property type="entry name" value="CHROMATIN ASSEMBLY FACTOR 1 SUBUNIT B"/>
    <property type="match status" value="1"/>
</dbReference>
<dbReference type="Proteomes" id="UP000708148">
    <property type="component" value="Unassembled WGS sequence"/>
</dbReference>
<dbReference type="AlphaFoldDB" id="A0A8S1J8Y6"/>
<keyword evidence="7" id="KW-0234">DNA repair</keyword>
<dbReference type="PANTHER" id="PTHR15271:SF4">
    <property type="entry name" value="CHROMATIN ASSEMBLY FACTOR 1 SUBUNIT B"/>
    <property type="match status" value="1"/>
</dbReference>
<dbReference type="InterPro" id="IPR001680">
    <property type="entry name" value="WD40_rpt"/>
</dbReference>
<dbReference type="EMBL" id="CAJHUC010002669">
    <property type="protein sequence ID" value="CAD7704159.1"/>
    <property type="molecule type" value="Genomic_DNA"/>
</dbReference>